<dbReference type="PANTHER" id="PTHR18964">
    <property type="entry name" value="ROK (REPRESSOR, ORF, KINASE) FAMILY"/>
    <property type="match status" value="1"/>
</dbReference>
<gene>
    <name evidence="2" type="ORF">CLV72_1011326</name>
</gene>
<dbReference type="RefSeq" id="WP_106240818.1">
    <property type="nucleotide sequence ID" value="NZ_PVZC01000001.1"/>
</dbReference>
<dbReference type="Proteomes" id="UP000237846">
    <property type="component" value="Unassembled WGS sequence"/>
</dbReference>
<dbReference type="Pfam" id="PF00480">
    <property type="entry name" value="ROK"/>
    <property type="match status" value="1"/>
</dbReference>
<name>A0A2T0QFU7_9ACTN</name>
<keyword evidence="2" id="KW-0418">Kinase</keyword>
<dbReference type="EMBL" id="PVZC01000001">
    <property type="protein sequence ID" value="PRY02723.1"/>
    <property type="molecule type" value="Genomic_DNA"/>
</dbReference>
<evidence type="ECO:0000313" key="3">
    <source>
        <dbReference type="Proteomes" id="UP000237846"/>
    </source>
</evidence>
<dbReference type="InterPro" id="IPR049874">
    <property type="entry name" value="ROK_cs"/>
</dbReference>
<keyword evidence="3" id="KW-1185">Reference proteome</keyword>
<proteinExistence type="inferred from homology"/>
<dbReference type="SUPFAM" id="SSF53067">
    <property type="entry name" value="Actin-like ATPase domain"/>
    <property type="match status" value="1"/>
</dbReference>
<dbReference type="InterPro" id="IPR043129">
    <property type="entry name" value="ATPase_NBD"/>
</dbReference>
<dbReference type="PROSITE" id="PS01125">
    <property type="entry name" value="ROK"/>
    <property type="match status" value="1"/>
</dbReference>
<dbReference type="PANTHER" id="PTHR18964:SF169">
    <property type="entry name" value="N-ACETYLMANNOSAMINE KINASE"/>
    <property type="match status" value="1"/>
</dbReference>
<dbReference type="InterPro" id="IPR000600">
    <property type="entry name" value="ROK"/>
</dbReference>
<dbReference type="AlphaFoldDB" id="A0A2T0QFU7"/>
<dbReference type="Gene3D" id="3.30.420.40">
    <property type="match status" value="2"/>
</dbReference>
<organism evidence="2 3">
    <name type="scientific">Allonocardiopsis opalescens</name>
    <dbReference type="NCBI Taxonomy" id="1144618"/>
    <lineage>
        <taxon>Bacteria</taxon>
        <taxon>Bacillati</taxon>
        <taxon>Actinomycetota</taxon>
        <taxon>Actinomycetes</taxon>
        <taxon>Streptosporangiales</taxon>
        <taxon>Allonocardiopsis</taxon>
    </lineage>
</organism>
<dbReference type="GO" id="GO:0016301">
    <property type="term" value="F:kinase activity"/>
    <property type="evidence" value="ECO:0007669"/>
    <property type="project" value="UniProtKB-KW"/>
</dbReference>
<comment type="similarity">
    <text evidence="1">Belongs to the ROK (NagC/XylR) family.</text>
</comment>
<protein>
    <submittedName>
        <fullName evidence="2">Glucokinase</fullName>
    </submittedName>
</protein>
<sequence>MSGATTPVVGVDIGGTTITAALVHPDGTVLHTRGTATPQAADDGSTVYAALAGLVGAVIADAGGPDAVGGVGVGSAGPLDAAAGTVSPVNIPSWRGFALLDRLRADFPGLRVRLDGDAICFALGEYRHGAGHGSDGLLGMVVSTGVGGGLILDGGVYRGPTGNAGHIGHAIVDMDGPPCPCGSKGCLEVLSSGPNMVRWARAEGWAPPEGAEPTARELAEAARAGDPTALRAFARAGRAVGAAIVSAAAVVDFERVVIGGGVAQAGELLFAPVREGMAEFATLAFLRRVTVLRSALGDRAGLLGAAELVA</sequence>
<keyword evidence="2" id="KW-0808">Transferase</keyword>
<accession>A0A2T0QFU7</accession>
<reference evidence="2 3" key="1">
    <citation type="submission" date="2018-03" db="EMBL/GenBank/DDBJ databases">
        <title>Genomic Encyclopedia of Archaeal and Bacterial Type Strains, Phase II (KMG-II): from individual species to whole genera.</title>
        <authorList>
            <person name="Goeker M."/>
        </authorList>
    </citation>
    <scope>NUCLEOTIDE SEQUENCE [LARGE SCALE GENOMIC DNA]</scope>
    <source>
        <strain evidence="2 3">DSM 45601</strain>
    </source>
</reference>
<dbReference type="OrthoDB" id="8772678at2"/>
<evidence type="ECO:0000256" key="1">
    <source>
        <dbReference type="ARBA" id="ARBA00006479"/>
    </source>
</evidence>
<comment type="caution">
    <text evidence="2">The sequence shown here is derived from an EMBL/GenBank/DDBJ whole genome shotgun (WGS) entry which is preliminary data.</text>
</comment>
<evidence type="ECO:0000313" key="2">
    <source>
        <dbReference type="EMBL" id="PRY02723.1"/>
    </source>
</evidence>